<dbReference type="AlphaFoldDB" id="X0TQY3"/>
<name>X0TQY3_9ZZZZ</name>
<dbReference type="PANTHER" id="PTHR42720">
    <property type="entry name" value="GLYCEROL-3-PHOSPHATE DEHYDROGENASE"/>
    <property type="match status" value="1"/>
</dbReference>
<protein>
    <recommendedName>
        <fullName evidence="1">BFD-like [2Fe-2S]-binding domain-containing protein</fullName>
    </recommendedName>
</protein>
<dbReference type="EMBL" id="BARS01019407">
    <property type="protein sequence ID" value="GAF90562.1"/>
    <property type="molecule type" value="Genomic_DNA"/>
</dbReference>
<reference evidence="2" key="1">
    <citation type="journal article" date="2014" name="Front. Microbiol.">
        <title>High frequency of phylogenetically diverse reductive dehalogenase-homologous genes in deep subseafloor sedimentary metagenomes.</title>
        <authorList>
            <person name="Kawai M."/>
            <person name="Futagami T."/>
            <person name="Toyoda A."/>
            <person name="Takaki Y."/>
            <person name="Nishi S."/>
            <person name="Hori S."/>
            <person name="Arai W."/>
            <person name="Tsubouchi T."/>
            <person name="Morono Y."/>
            <person name="Uchiyama I."/>
            <person name="Ito T."/>
            <person name="Fujiyama A."/>
            <person name="Inagaki F."/>
            <person name="Takami H."/>
        </authorList>
    </citation>
    <scope>NUCLEOTIDE SEQUENCE</scope>
    <source>
        <strain evidence="2">Expedition CK06-06</strain>
    </source>
</reference>
<evidence type="ECO:0000313" key="2">
    <source>
        <dbReference type="EMBL" id="GAF90562.1"/>
    </source>
</evidence>
<dbReference type="InterPro" id="IPR007419">
    <property type="entry name" value="BFD-like_2Fe2S-bd_dom"/>
</dbReference>
<dbReference type="InterPro" id="IPR041854">
    <property type="entry name" value="BFD-like_2Fe2S-bd_dom_sf"/>
</dbReference>
<dbReference type="PANTHER" id="PTHR42720:SF1">
    <property type="entry name" value="GLYCEROL 3-PHOSPHATE OXIDASE"/>
    <property type="match status" value="1"/>
</dbReference>
<dbReference type="Pfam" id="PF04324">
    <property type="entry name" value="Fer2_BFD"/>
    <property type="match status" value="1"/>
</dbReference>
<dbReference type="InterPro" id="IPR052745">
    <property type="entry name" value="G3P_Oxidase/Oxidoreductase"/>
</dbReference>
<proteinExistence type="predicted"/>
<dbReference type="CDD" id="cd19946">
    <property type="entry name" value="GlpA-like_Fer2_BFD-like"/>
    <property type="match status" value="1"/>
</dbReference>
<comment type="caution">
    <text evidence="2">The sequence shown here is derived from an EMBL/GenBank/DDBJ whole genome shotgun (WGS) entry which is preliminary data.</text>
</comment>
<accession>X0TQY3</accession>
<dbReference type="Gene3D" id="1.10.10.1100">
    <property type="entry name" value="BFD-like [2Fe-2S]-binding domain"/>
    <property type="match status" value="1"/>
</dbReference>
<sequence>MSAIDEERVICRCEEITLGEIRKAIKEGARDVDAVKRMTRAGMGLCQNKTCYNLVVRIIHEEAGVKLSELKPFTVRPPVRPIPVKCWRKE</sequence>
<gene>
    <name evidence="2" type="ORF">S01H1_31457</name>
</gene>
<evidence type="ECO:0000259" key="1">
    <source>
        <dbReference type="Pfam" id="PF04324"/>
    </source>
</evidence>
<feature type="domain" description="BFD-like [2Fe-2S]-binding" evidence="1">
    <location>
        <begin position="9"/>
        <end position="61"/>
    </location>
</feature>
<organism evidence="2">
    <name type="scientific">marine sediment metagenome</name>
    <dbReference type="NCBI Taxonomy" id="412755"/>
    <lineage>
        <taxon>unclassified sequences</taxon>
        <taxon>metagenomes</taxon>
        <taxon>ecological metagenomes</taxon>
    </lineage>
</organism>